<keyword evidence="2" id="KW-1185">Reference proteome</keyword>
<gene>
    <name evidence="1" type="ORF">H8B19_04820</name>
</gene>
<name>A0A8J6M392_9ALTE</name>
<accession>A0A8J6M392</accession>
<dbReference type="AlphaFoldDB" id="A0A8J6M392"/>
<dbReference type="RefSeq" id="WP_186505663.1">
    <property type="nucleotide sequence ID" value="NZ_JACNEP010000003.1"/>
</dbReference>
<evidence type="ECO:0000313" key="2">
    <source>
        <dbReference type="Proteomes" id="UP000601768"/>
    </source>
</evidence>
<sequence>MSILRRGKDKYGSYEITVEDSILIVSVKGAFGEGLVNNYTRDLTTTIDSISHKKWGYLAYALELEALTNQGFDYLKTSFAYSVANNCIADAYCVTSPLAIAQIDKIRQLFDLHSPVEERLFNDLASAKQFLHEQLEQFS</sequence>
<proteinExistence type="predicted"/>
<dbReference type="EMBL" id="JACNEP010000003">
    <property type="protein sequence ID" value="MBC3765186.1"/>
    <property type="molecule type" value="Genomic_DNA"/>
</dbReference>
<organism evidence="1 2">
    <name type="scientific">Neptunicella marina</name>
    <dbReference type="NCBI Taxonomy" id="2125989"/>
    <lineage>
        <taxon>Bacteria</taxon>
        <taxon>Pseudomonadati</taxon>
        <taxon>Pseudomonadota</taxon>
        <taxon>Gammaproteobacteria</taxon>
        <taxon>Alteromonadales</taxon>
        <taxon>Alteromonadaceae</taxon>
        <taxon>Neptunicella</taxon>
    </lineage>
</organism>
<reference evidence="1" key="2">
    <citation type="submission" date="2020-08" db="EMBL/GenBank/DDBJ databases">
        <authorList>
            <person name="Lai Q."/>
        </authorList>
    </citation>
    <scope>NUCLEOTIDE SEQUENCE</scope>
    <source>
        <strain evidence="1">S27-2</strain>
    </source>
</reference>
<protein>
    <submittedName>
        <fullName evidence="1">Uncharacterized protein</fullName>
    </submittedName>
</protein>
<comment type="caution">
    <text evidence="1">The sequence shown here is derived from an EMBL/GenBank/DDBJ whole genome shotgun (WGS) entry which is preliminary data.</text>
</comment>
<evidence type="ECO:0000313" key="1">
    <source>
        <dbReference type="EMBL" id="MBC3765186.1"/>
    </source>
</evidence>
<reference evidence="1" key="1">
    <citation type="journal article" date="2018" name="Int. J. Syst. Evol. Microbiol.">
        <title>Neptunicella marina gen. nov., sp. nov., isolated from surface seawater.</title>
        <authorList>
            <person name="Liu X."/>
            <person name="Lai Q."/>
            <person name="Du Y."/>
            <person name="Zhang X."/>
            <person name="Liu Z."/>
            <person name="Sun F."/>
            <person name="Shao Z."/>
        </authorList>
    </citation>
    <scope>NUCLEOTIDE SEQUENCE</scope>
    <source>
        <strain evidence="1">S27-2</strain>
    </source>
</reference>
<dbReference type="Proteomes" id="UP000601768">
    <property type="component" value="Unassembled WGS sequence"/>
</dbReference>